<dbReference type="PANTHER" id="PTHR38593">
    <property type="entry name" value="BLR2558 PROTEIN"/>
    <property type="match status" value="1"/>
</dbReference>
<dbReference type="AlphaFoldDB" id="A0A3N4PRI1"/>
<gene>
    <name evidence="3" type="ORF">EGT74_20455</name>
</gene>
<dbReference type="PANTHER" id="PTHR38593:SF1">
    <property type="entry name" value="BLR2558 PROTEIN"/>
    <property type="match status" value="1"/>
</dbReference>
<protein>
    <submittedName>
        <fullName evidence="3">DUF4142 domain-containing protein</fullName>
    </submittedName>
</protein>
<sequence>MRFVAYYFHYSRSTKTIHMRKILLPLAFACLAAVACNNQASRNAQDTLSGEDTGMTKDMAQDVNKETFENDSVRGATNNISKAAEDGLYEVKLLSDGQAKTTNAAIKKMAAHMLKAHEKLNKELAELTAKKGITIPTVLEDSKIRDIQQITDKTGTDFDKAFVDELVDKHEKAINLFENTANDATDPDIKQLFTKAIPELKEHLTMAKKEQEKLKK</sequence>
<comment type="caution">
    <text evidence="3">The sequence shown here is derived from an EMBL/GenBank/DDBJ whole genome shotgun (WGS) entry which is preliminary data.</text>
</comment>
<organism evidence="3 4">
    <name type="scientific">Chitinophaga lutea</name>
    <dbReference type="NCBI Taxonomy" id="2488634"/>
    <lineage>
        <taxon>Bacteria</taxon>
        <taxon>Pseudomonadati</taxon>
        <taxon>Bacteroidota</taxon>
        <taxon>Chitinophagia</taxon>
        <taxon>Chitinophagales</taxon>
        <taxon>Chitinophagaceae</taxon>
        <taxon>Chitinophaga</taxon>
    </lineage>
</organism>
<dbReference type="Gene3D" id="1.20.1260.10">
    <property type="match status" value="1"/>
</dbReference>
<feature type="signal peptide" evidence="1">
    <location>
        <begin position="1"/>
        <end position="35"/>
    </location>
</feature>
<dbReference type="Pfam" id="PF13628">
    <property type="entry name" value="DUF4142"/>
    <property type="match status" value="1"/>
</dbReference>
<accession>A0A3N4PRI1</accession>
<keyword evidence="4" id="KW-1185">Reference proteome</keyword>
<proteinExistence type="predicted"/>
<evidence type="ECO:0000313" key="3">
    <source>
        <dbReference type="EMBL" id="RPE09369.1"/>
    </source>
</evidence>
<name>A0A3N4PRI1_9BACT</name>
<feature type="chain" id="PRO_5017931946" evidence="1">
    <location>
        <begin position="36"/>
        <end position="216"/>
    </location>
</feature>
<dbReference type="EMBL" id="RPDH01000002">
    <property type="protein sequence ID" value="RPE09369.1"/>
    <property type="molecule type" value="Genomic_DNA"/>
</dbReference>
<dbReference type="InterPro" id="IPR012347">
    <property type="entry name" value="Ferritin-like"/>
</dbReference>
<keyword evidence="1" id="KW-0732">Signal</keyword>
<evidence type="ECO:0000313" key="4">
    <source>
        <dbReference type="Proteomes" id="UP000278351"/>
    </source>
</evidence>
<evidence type="ECO:0000259" key="2">
    <source>
        <dbReference type="Pfam" id="PF13628"/>
    </source>
</evidence>
<dbReference type="InterPro" id="IPR025419">
    <property type="entry name" value="DUF4142"/>
</dbReference>
<evidence type="ECO:0000256" key="1">
    <source>
        <dbReference type="SAM" id="SignalP"/>
    </source>
</evidence>
<reference evidence="3 4" key="1">
    <citation type="submission" date="2018-11" db="EMBL/GenBank/DDBJ databases">
        <title>Chitinophaga lutea sp.nov., isolate from arsenic contaminated soil.</title>
        <authorList>
            <person name="Zong Y."/>
        </authorList>
    </citation>
    <scope>NUCLEOTIDE SEQUENCE [LARGE SCALE GENOMIC DNA]</scope>
    <source>
        <strain evidence="3 4">ZY74</strain>
    </source>
</reference>
<dbReference type="Proteomes" id="UP000278351">
    <property type="component" value="Unassembled WGS sequence"/>
</dbReference>
<feature type="domain" description="DUF4142" evidence="2">
    <location>
        <begin position="79"/>
        <end position="209"/>
    </location>
</feature>